<gene>
    <name evidence="2" type="ORF">HMPREF3293_00859</name>
</gene>
<feature type="coiled-coil region" evidence="1">
    <location>
        <begin position="2"/>
        <end position="36"/>
    </location>
</feature>
<dbReference type="RefSeq" id="WP_066520180.1">
    <property type="nucleotide sequence ID" value="NZ_CABMOF010000003.1"/>
</dbReference>
<reference evidence="2 3" key="1">
    <citation type="submission" date="2016-02" db="EMBL/GenBank/DDBJ databases">
        <authorList>
            <person name="Wen L."/>
            <person name="He K."/>
            <person name="Yang H."/>
        </authorList>
    </citation>
    <scope>NUCLEOTIDE SEQUENCE [LARGE SCALE GENOMIC DNA]</scope>
    <source>
        <strain evidence="2 3">DSM 22607</strain>
    </source>
</reference>
<accession>A0A136Q628</accession>
<dbReference type="Proteomes" id="UP000070366">
    <property type="component" value="Unassembled WGS sequence"/>
</dbReference>
<comment type="caution">
    <text evidence="2">The sequence shown here is derived from an EMBL/GenBank/DDBJ whole genome shotgun (WGS) entry which is preliminary data.</text>
</comment>
<sequence length="76" mass="8653">MKVNSEEKKRGALNELDKKMREFARERETLNQMSSERIALGKPLTDVALLKQNKTCGEIGASITRLQEFLDEIEGD</sequence>
<dbReference type="EMBL" id="LSZW01000047">
    <property type="protein sequence ID" value="KXK66123.1"/>
    <property type="molecule type" value="Genomic_DNA"/>
</dbReference>
<evidence type="ECO:0000313" key="3">
    <source>
        <dbReference type="Proteomes" id="UP000070366"/>
    </source>
</evidence>
<evidence type="ECO:0000313" key="2">
    <source>
        <dbReference type="EMBL" id="KXK66123.1"/>
    </source>
</evidence>
<dbReference type="OrthoDB" id="2087208at2"/>
<proteinExistence type="predicted"/>
<name>A0A136Q628_9FIRM</name>
<dbReference type="KEGG" id="cmiu:B1H56_01305"/>
<evidence type="ECO:0000256" key="1">
    <source>
        <dbReference type="SAM" id="Coils"/>
    </source>
</evidence>
<protein>
    <submittedName>
        <fullName evidence="2">Uncharacterized protein</fullName>
    </submittedName>
</protein>
<dbReference type="STRING" id="626937.HMPREF3293_00859"/>
<organism evidence="2 3">
    <name type="scientific">Christensenella minuta</name>
    <dbReference type="NCBI Taxonomy" id="626937"/>
    <lineage>
        <taxon>Bacteria</taxon>
        <taxon>Bacillati</taxon>
        <taxon>Bacillota</taxon>
        <taxon>Clostridia</taxon>
        <taxon>Christensenellales</taxon>
        <taxon>Christensenellaceae</taxon>
        <taxon>Christensenella</taxon>
    </lineage>
</organism>
<keyword evidence="1" id="KW-0175">Coiled coil</keyword>
<dbReference type="AlphaFoldDB" id="A0A136Q628"/>
<keyword evidence="3" id="KW-1185">Reference proteome</keyword>